<feature type="region of interest" description="Disordered" evidence="1">
    <location>
        <begin position="21"/>
        <end position="53"/>
    </location>
</feature>
<sequence>MEAAWRECVSEVWTTGDCGTTTKWSSVRRNGQGKPEIPEKKNQPTASSGTIPSCKNPVNRLGIEPGSPWWEASVLIAQPPRPLLCVRSVAVMYPLERIFTKRGKFIPALTSRIIVQEFLVYPTQAHETSGVHVKTRYGRLLTARSREPMRVIEVSMERHRNEEVGEVGDP</sequence>
<protein>
    <submittedName>
        <fullName evidence="2">Uncharacterized protein</fullName>
    </submittedName>
</protein>
<evidence type="ECO:0000256" key="1">
    <source>
        <dbReference type="SAM" id="MobiDB-lite"/>
    </source>
</evidence>
<feature type="compositionally biased region" description="Polar residues" evidence="1">
    <location>
        <begin position="43"/>
        <end position="53"/>
    </location>
</feature>
<keyword evidence="3" id="KW-1185">Reference proteome</keyword>
<name>A0ABQ9GCA2_9NEOP</name>
<gene>
    <name evidence="2" type="ORF">PR048_030629</name>
</gene>
<comment type="caution">
    <text evidence="2">The sequence shown here is derived from an EMBL/GenBank/DDBJ whole genome shotgun (WGS) entry which is preliminary data.</text>
</comment>
<dbReference type="Proteomes" id="UP001159363">
    <property type="component" value="Chromosome 13"/>
</dbReference>
<proteinExistence type="predicted"/>
<evidence type="ECO:0000313" key="3">
    <source>
        <dbReference type="Proteomes" id="UP001159363"/>
    </source>
</evidence>
<evidence type="ECO:0000313" key="2">
    <source>
        <dbReference type="EMBL" id="KAJ8869068.1"/>
    </source>
</evidence>
<dbReference type="EMBL" id="JARBHB010000014">
    <property type="protein sequence ID" value="KAJ8869068.1"/>
    <property type="molecule type" value="Genomic_DNA"/>
</dbReference>
<reference evidence="2 3" key="1">
    <citation type="submission" date="2023-02" db="EMBL/GenBank/DDBJ databases">
        <title>LHISI_Scaffold_Assembly.</title>
        <authorList>
            <person name="Stuart O.P."/>
            <person name="Cleave R."/>
            <person name="Magrath M.J.L."/>
            <person name="Mikheyev A.S."/>
        </authorList>
    </citation>
    <scope>NUCLEOTIDE SEQUENCE [LARGE SCALE GENOMIC DNA]</scope>
    <source>
        <strain evidence="2">Daus_M_001</strain>
        <tissue evidence="2">Leg muscle</tissue>
    </source>
</reference>
<organism evidence="2 3">
    <name type="scientific">Dryococelus australis</name>
    <dbReference type="NCBI Taxonomy" id="614101"/>
    <lineage>
        <taxon>Eukaryota</taxon>
        <taxon>Metazoa</taxon>
        <taxon>Ecdysozoa</taxon>
        <taxon>Arthropoda</taxon>
        <taxon>Hexapoda</taxon>
        <taxon>Insecta</taxon>
        <taxon>Pterygota</taxon>
        <taxon>Neoptera</taxon>
        <taxon>Polyneoptera</taxon>
        <taxon>Phasmatodea</taxon>
        <taxon>Verophasmatodea</taxon>
        <taxon>Anareolatae</taxon>
        <taxon>Phasmatidae</taxon>
        <taxon>Eurycanthinae</taxon>
        <taxon>Dryococelus</taxon>
    </lineage>
</organism>
<accession>A0ABQ9GCA2</accession>